<name>A0A4R5B2Q6_9FLAO</name>
<evidence type="ECO:0000313" key="3">
    <source>
        <dbReference type="Proteomes" id="UP000295278"/>
    </source>
</evidence>
<feature type="transmembrane region" description="Helical" evidence="1">
    <location>
        <begin position="146"/>
        <end position="164"/>
    </location>
</feature>
<dbReference type="OrthoDB" id="1361614at2"/>
<organism evidence="2 3">
    <name type="scientific">Flavobacterium caseinilyticum</name>
    <dbReference type="NCBI Taxonomy" id="2541732"/>
    <lineage>
        <taxon>Bacteria</taxon>
        <taxon>Pseudomonadati</taxon>
        <taxon>Bacteroidota</taxon>
        <taxon>Flavobacteriia</taxon>
        <taxon>Flavobacteriales</taxon>
        <taxon>Flavobacteriaceae</taxon>
        <taxon>Flavobacterium</taxon>
    </lineage>
</organism>
<comment type="caution">
    <text evidence="2">The sequence shown here is derived from an EMBL/GenBank/DDBJ whole genome shotgun (WGS) entry which is preliminary data.</text>
</comment>
<feature type="transmembrane region" description="Helical" evidence="1">
    <location>
        <begin position="12"/>
        <end position="37"/>
    </location>
</feature>
<evidence type="ECO:0000256" key="1">
    <source>
        <dbReference type="SAM" id="Phobius"/>
    </source>
</evidence>
<keyword evidence="1" id="KW-0812">Transmembrane</keyword>
<keyword evidence="1" id="KW-0472">Membrane</keyword>
<feature type="transmembrane region" description="Helical" evidence="1">
    <location>
        <begin position="82"/>
        <end position="101"/>
    </location>
</feature>
<dbReference type="EMBL" id="SMFM01000001">
    <property type="protein sequence ID" value="TDD78780.1"/>
    <property type="molecule type" value="Genomic_DNA"/>
</dbReference>
<gene>
    <name evidence="2" type="ORF">E0F89_03880</name>
</gene>
<evidence type="ECO:0000313" key="2">
    <source>
        <dbReference type="EMBL" id="TDD78780.1"/>
    </source>
</evidence>
<keyword evidence="1" id="KW-1133">Transmembrane helix</keyword>
<dbReference type="RefSeq" id="WP_131908527.1">
    <property type="nucleotide sequence ID" value="NZ_SMFM01000001.1"/>
</dbReference>
<feature type="transmembrane region" description="Helical" evidence="1">
    <location>
        <begin position="113"/>
        <end position="134"/>
    </location>
</feature>
<dbReference type="Proteomes" id="UP000295278">
    <property type="component" value="Unassembled WGS sequence"/>
</dbReference>
<feature type="transmembrane region" description="Helical" evidence="1">
    <location>
        <begin position="57"/>
        <end position="75"/>
    </location>
</feature>
<proteinExistence type="predicted"/>
<keyword evidence="3" id="KW-1185">Reference proteome</keyword>
<reference evidence="2 3" key="1">
    <citation type="submission" date="2019-03" db="EMBL/GenBank/DDBJ databases">
        <title>Flavobacterium AT-3-2 sp. nov., isolated from arctic soil.</title>
        <authorList>
            <person name="Chaudhary D.K."/>
        </authorList>
    </citation>
    <scope>NUCLEOTIDE SEQUENCE [LARGE SCALE GENOMIC DNA]</scope>
    <source>
        <strain evidence="2 3">AT-3-2</strain>
    </source>
</reference>
<sequence>MKHNWRMFEIILSGIQICIGLLILFFVYLTCNQYYTFLWENPLMDHQSIVQMAVRKNIALIILSLIAISSAILLIKNLSKGWVTSVITWIMLTTTLIINSYRLNQSNPGELDFISIFILGIITVVFIAIVFALNNIEFKRKYSPTIKNWIFIAISIIVLTALKFL</sequence>
<dbReference type="AlphaFoldDB" id="A0A4R5B2Q6"/>
<accession>A0A4R5B2Q6</accession>
<protein>
    <submittedName>
        <fullName evidence="2">Uncharacterized protein</fullName>
    </submittedName>
</protein>